<gene>
    <name evidence="2" type="ORF">B1A_15146</name>
</gene>
<dbReference type="EMBL" id="AUZX01011114">
    <property type="protein sequence ID" value="EQD44319.1"/>
    <property type="molecule type" value="Genomic_DNA"/>
</dbReference>
<organism evidence="2">
    <name type="scientific">mine drainage metagenome</name>
    <dbReference type="NCBI Taxonomy" id="410659"/>
    <lineage>
        <taxon>unclassified sequences</taxon>
        <taxon>metagenomes</taxon>
        <taxon>ecological metagenomes</taxon>
    </lineage>
</organism>
<evidence type="ECO:0000313" key="2">
    <source>
        <dbReference type="EMBL" id="EQD44319.1"/>
    </source>
</evidence>
<protein>
    <submittedName>
        <fullName evidence="2">Uroporphyrinogen decarboxylase</fullName>
        <ecNumber evidence="2">4.1.1.37</ecNumber>
    </submittedName>
</protein>
<name>T1AUF5_9ZZZZ</name>
<dbReference type="EC" id="4.1.1.37" evidence="2"/>
<evidence type="ECO:0000259" key="1">
    <source>
        <dbReference type="Pfam" id="PF01208"/>
    </source>
</evidence>
<dbReference type="GO" id="GO:0006779">
    <property type="term" value="P:porphyrin-containing compound biosynthetic process"/>
    <property type="evidence" value="ECO:0007669"/>
    <property type="project" value="InterPro"/>
</dbReference>
<reference evidence="2" key="1">
    <citation type="submission" date="2013-08" db="EMBL/GenBank/DDBJ databases">
        <authorList>
            <person name="Mendez C."/>
            <person name="Richter M."/>
            <person name="Ferrer M."/>
            <person name="Sanchez J."/>
        </authorList>
    </citation>
    <scope>NUCLEOTIDE SEQUENCE</scope>
</reference>
<dbReference type="Pfam" id="PF01208">
    <property type="entry name" value="URO-D"/>
    <property type="match status" value="1"/>
</dbReference>
<sequence>MPLGAVRRVLGPRKAVQGNLDPAALFAPPMNSHARPGVCCGRSAARPGTSSIGHGIWPQTDPDAAARLVDVVHERSTREGPRA</sequence>
<proteinExistence type="predicted"/>
<dbReference type="InterPro" id="IPR038071">
    <property type="entry name" value="UROD/MetE-like_sf"/>
</dbReference>
<dbReference type="SUPFAM" id="SSF51726">
    <property type="entry name" value="UROD/MetE-like"/>
    <property type="match status" value="1"/>
</dbReference>
<feature type="domain" description="Uroporphyrinogen decarboxylase (URO-D)" evidence="1">
    <location>
        <begin position="3"/>
        <end position="74"/>
    </location>
</feature>
<dbReference type="InterPro" id="IPR000257">
    <property type="entry name" value="Uroporphyrinogen_deCOase"/>
</dbReference>
<reference evidence="2" key="2">
    <citation type="journal article" date="2014" name="ISME J.">
        <title>Microbial stratification in low pH oxic and suboxic macroscopic growths along an acid mine drainage.</title>
        <authorList>
            <person name="Mendez-Garcia C."/>
            <person name="Mesa V."/>
            <person name="Sprenger R.R."/>
            <person name="Richter M."/>
            <person name="Diez M.S."/>
            <person name="Solano J."/>
            <person name="Bargiela R."/>
            <person name="Golyshina O.V."/>
            <person name="Manteca A."/>
            <person name="Ramos J.L."/>
            <person name="Gallego J.R."/>
            <person name="Llorente I."/>
            <person name="Martins Dos Santos V.A."/>
            <person name="Jensen O.N."/>
            <person name="Pelaez A.I."/>
            <person name="Sanchez J."/>
            <person name="Ferrer M."/>
        </authorList>
    </citation>
    <scope>NUCLEOTIDE SEQUENCE</scope>
</reference>
<accession>T1AUF5</accession>
<dbReference type="AlphaFoldDB" id="T1AUF5"/>
<dbReference type="Gene3D" id="3.20.20.210">
    <property type="match status" value="1"/>
</dbReference>
<dbReference type="GO" id="GO:0004853">
    <property type="term" value="F:uroporphyrinogen decarboxylase activity"/>
    <property type="evidence" value="ECO:0007669"/>
    <property type="project" value="UniProtKB-EC"/>
</dbReference>
<comment type="caution">
    <text evidence="2">The sequence shown here is derived from an EMBL/GenBank/DDBJ whole genome shotgun (WGS) entry which is preliminary data.</text>
</comment>
<keyword evidence="2" id="KW-0456">Lyase</keyword>